<dbReference type="GeneID" id="25732177"/>
<sequence length="284" mass="31591">MLLFGALGDFMGRAWGSRIVASIMLSGSILLVMSPLVSDPLTYLRFFIFAQTFYGFGVGGEYPMASSSAAERSQSDPALRNRRGEQVVLTFSQQGMGNLVNGCVILIFMVIFAQTGKSLEPTPSRNIIMLQFAAAAAVSVFMVLWRYLKLKESEVWKAEREDALELTAKYEHQQTSFIYRTALKRFWPRLLVTSLAWVANDGAFYGNKLFQSKFIEALYPNVRSCAAEAGPGLSSKGRGSKGGSRSTPFERMQWTVLNSAVSLTGYWAAAALIDKPWYGRRFMQ</sequence>
<feature type="transmembrane region" description="Helical" evidence="5">
    <location>
        <begin position="99"/>
        <end position="116"/>
    </location>
</feature>
<dbReference type="EMBL" id="KK104833">
    <property type="protein sequence ID" value="KIY93363.1"/>
    <property type="molecule type" value="Genomic_DNA"/>
</dbReference>
<dbReference type="Proteomes" id="UP000054498">
    <property type="component" value="Unassembled WGS sequence"/>
</dbReference>
<evidence type="ECO:0000256" key="5">
    <source>
        <dbReference type="SAM" id="Phobius"/>
    </source>
</evidence>
<dbReference type="PANTHER" id="PTHR24064">
    <property type="entry name" value="SOLUTE CARRIER FAMILY 22 MEMBER"/>
    <property type="match status" value="1"/>
</dbReference>
<dbReference type="InterPro" id="IPR005828">
    <property type="entry name" value="MFS_sugar_transport-like"/>
</dbReference>
<feature type="transmembrane region" description="Helical" evidence="5">
    <location>
        <begin position="19"/>
        <end position="37"/>
    </location>
</feature>
<feature type="transmembrane region" description="Helical" evidence="5">
    <location>
        <begin position="254"/>
        <end position="273"/>
    </location>
</feature>
<accession>A0A0D2KBT2</accession>
<proteinExistence type="predicted"/>
<dbReference type="Gene3D" id="1.20.1250.20">
    <property type="entry name" value="MFS general substrate transporter like domains"/>
    <property type="match status" value="1"/>
</dbReference>
<evidence type="ECO:0000256" key="3">
    <source>
        <dbReference type="ARBA" id="ARBA00022989"/>
    </source>
</evidence>
<organism evidence="6 7">
    <name type="scientific">Monoraphidium neglectum</name>
    <dbReference type="NCBI Taxonomy" id="145388"/>
    <lineage>
        <taxon>Eukaryota</taxon>
        <taxon>Viridiplantae</taxon>
        <taxon>Chlorophyta</taxon>
        <taxon>core chlorophytes</taxon>
        <taxon>Chlorophyceae</taxon>
        <taxon>CS clade</taxon>
        <taxon>Sphaeropleales</taxon>
        <taxon>Selenastraceae</taxon>
        <taxon>Monoraphidium</taxon>
    </lineage>
</organism>
<evidence type="ECO:0000313" key="6">
    <source>
        <dbReference type="EMBL" id="KIY93363.1"/>
    </source>
</evidence>
<dbReference type="SUPFAM" id="SSF103473">
    <property type="entry name" value="MFS general substrate transporter"/>
    <property type="match status" value="1"/>
</dbReference>
<evidence type="ECO:0000313" key="7">
    <source>
        <dbReference type="Proteomes" id="UP000054498"/>
    </source>
</evidence>
<feature type="transmembrane region" description="Helical" evidence="5">
    <location>
        <begin position="128"/>
        <end position="148"/>
    </location>
</feature>
<dbReference type="GO" id="GO:0016020">
    <property type="term" value="C:membrane"/>
    <property type="evidence" value="ECO:0007669"/>
    <property type="project" value="UniProtKB-SubCell"/>
</dbReference>
<dbReference type="InterPro" id="IPR036259">
    <property type="entry name" value="MFS_trans_sf"/>
</dbReference>
<evidence type="ECO:0000256" key="4">
    <source>
        <dbReference type="ARBA" id="ARBA00023136"/>
    </source>
</evidence>
<reference evidence="6 7" key="1">
    <citation type="journal article" date="2013" name="BMC Genomics">
        <title>Reconstruction of the lipid metabolism for the microalga Monoraphidium neglectum from its genome sequence reveals characteristics suitable for biofuel production.</title>
        <authorList>
            <person name="Bogen C."/>
            <person name="Al-Dilaimi A."/>
            <person name="Albersmeier A."/>
            <person name="Wichmann J."/>
            <person name="Grundmann M."/>
            <person name="Rupp O."/>
            <person name="Lauersen K.J."/>
            <person name="Blifernez-Klassen O."/>
            <person name="Kalinowski J."/>
            <person name="Goesmann A."/>
            <person name="Mussgnug J.H."/>
            <person name="Kruse O."/>
        </authorList>
    </citation>
    <scope>NUCLEOTIDE SEQUENCE [LARGE SCALE GENOMIC DNA]</scope>
    <source>
        <strain evidence="6 7">SAG 48.87</strain>
    </source>
</reference>
<protein>
    <submittedName>
        <fullName evidence="6">Proton/phosphate symporter</fullName>
    </submittedName>
</protein>
<keyword evidence="3 5" id="KW-1133">Transmembrane helix</keyword>
<keyword evidence="2 5" id="KW-0812">Transmembrane</keyword>
<dbReference type="OrthoDB" id="433512at2759"/>
<evidence type="ECO:0000256" key="1">
    <source>
        <dbReference type="ARBA" id="ARBA00004141"/>
    </source>
</evidence>
<keyword evidence="7" id="KW-1185">Reference proteome</keyword>
<gene>
    <name evidence="6" type="ORF">MNEG_14599</name>
</gene>
<keyword evidence="4 5" id="KW-0472">Membrane</keyword>
<dbReference type="GO" id="GO:0022857">
    <property type="term" value="F:transmembrane transporter activity"/>
    <property type="evidence" value="ECO:0007669"/>
    <property type="project" value="InterPro"/>
</dbReference>
<comment type="subcellular location">
    <subcellularLocation>
        <location evidence="1">Membrane</location>
        <topology evidence="1">Multi-pass membrane protein</topology>
    </subcellularLocation>
</comment>
<dbReference type="RefSeq" id="XP_013892383.1">
    <property type="nucleotide sequence ID" value="XM_014036929.1"/>
</dbReference>
<dbReference type="Pfam" id="PF00083">
    <property type="entry name" value="Sugar_tr"/>
    <property type="match status" value="1"/>
</dbReference>
<dbReference type="AlphaFoldDB" id="A0A0D2KBT2"/>
<name>A0A0D2KBT2_9CHLO</name>
<dbReference type="KEGG" id="mng:MNEG_14599"/>
<evidence type="ECO:0000256" key="2">
    <source>
        <dbReference type="ARBA" id="ARBA00022692"/>
    </source>
</evidence>